<accession>V5AIS1</accession>
<proteinExistence type="predicted"/>
<protein>
    <submittedName>
        <fullName evidence="2">Uncharacterized protein</fullName>
    </submittedName>
</protein>
<feature type="region of interest" description="Disordered" evidence="1">
    <location>
        <begin position="139"/>
        <end position="159"/>
    </location>
</feature>
<gene>
    <name evidence="2" type="ORF">TCDM_13405</name>
</gene>
<dbReference type="AlphaFoldDB" id="V5AIS1"/>
<dbReference type="VEuPathDB" id="TriTrypDB:TCDM_13405"/>
<evidence type="ECO:0000313" key="3">
    <source>
        <dbReference type="Proteomes" id="UP000017861"/>
    </source>
</evidence>
<sequence>MDGSIYPQPDRLEATCCLTTCVDNGELLVRDCGLNPQQFHTGGGRDHNFGLAVAPRTARADPHRAFRFFRTRGQDALDTIKLCRTQRKAHESDGCTGDTSSGSLECHGAFHKMGSVEARCCNRGDTRFGSTRDLAVGGARRSVRPSPEHSSIFGELHHNADPGAVAGRIDMRGETTEGQEPWLRAEERFSMILITTMLLQ</sequence>
<dbReference type="EMBL" id="AYLP01000999">
    <property type="protein sequence ID" value="ESS55139.1"/>
    <property type="molecule type" value="Genomic_DNA"/>
</dbReference>
<evidence type="ECO:0000313" key="2">
    <source>
        <dbReference type="EMBL" id="ESS55139.1"/>
    </source>
</evidence>
<comment type="caution">
    <text evidence="2">The sequence shown here is derived from an EMBL/GenBank/DDBJ whole genome shotgun (WGS) entry which is preliminary data.</text>
</comment>
<dbReference type="Proteomes" id="UP000017861">
    <property type="component" value="Unassembled WGS sequence"/>
</dbReference>
<reference evidence="2 3" key="1">
    <citation type="journal article" date="2014" name="Genome Announc.">
        <title>Trypanosoma cruzi Clone Dm28c Draft Genome Sequence.</title>
        <authorList>
            <person name="Grisard E.C."/>
            <person name="Teixeira S.M."/>
            <person name="de Almeida L.G."/>
            <person name="Stoco P.H."/>
            <person name="Gerber A.L."/>
            <person name="Talavera-Lopez C."/>
            <person name="Lima O.C."/>
            <person name="Andersson B."/>
            <person name="de Vasconcelos A.T."/>
        </authorList>
    </citation>
    <scope>NUCLEOTIDE SEQUENCE [LARGE SCALE GENOMIC DNA]</scope>
    <source>
        <strain evidence="2 3">Dm28c</strain>
    </source>
</reference>
<organism evidence="2 3">
    <name type="scientific">Trypanosoma cruzi Dm28c</name>
    <dbReference type="NCBI Taxonomy" id="1416333"/>
    <lineage>
        <taxon>Eukaryota</taxon>
        <taxon>Discoba</taxon>
        <taxon>Euglenozoa</taxon>
        <taxon>Kinetoplastea</taxon>
        <taxon>Metakinetoplastina</taxon>
        <taxon>Trypanosomatida</taxon>
        <taxon>Trypanosomatidae</taxon>
        <taxon>Trypanosoma</taxon>
        <taxon>Schizotrypanum</taxon>
    </lineage>
</organism>
<name>V5AIS1_TRYCR</name>
<evidence type="ECO:0000256" key="1">
    <source>
        <dbReference type="SAM" id="MobiDB-lite"/>
    </source>
</evidence>